<dbReference type="AlphaFoldDB" id="K1S8A7"/>
<accession>K1S8A7</accession>
<keyword evidence="1" id="KW-0732">Signal</keyword>
<dbReference type="PANTHER" id="PTHR35936">
    <property type="entry name" value="MEMBRANE-BOUND LYTIC MUREIN TRANSGLYCOSYLASE F"/>
    <property type="match status" value="1"/>
</dbReference>
<dbReference type="SUPFAM" id="SSF53850">
    <property type="entry name" value="Periplasmic binding protein-like II"/>
    <property type="match status" value="1"/>
</dbReference>
<sequence length="86" mass="9287">MKKMTKVISLALALVMCLALCACGQKDNGDTAADGKKTFVMGVDPEYPPFSYLGDDGKYTGFDVEIAQAACDLLGWDLQVFGVNWD</sequence>
<comment type="caution">
    <text evidence="3">The sequence shown here is derived from an EMBL/GenBank/DDBJ whole genome shotgun (WGS) entry which is preliminary data.</text>
</comment>
<reference evidence="3" key="1">
    <citation type="journal article" date="2013" name="Environ. Microbiol.">
        <title>Microbiota from the distal guts of lean and obese adolescents exhibit partial functional redundancy besides clear differences in community structure.</title>
        <authorList>
            <person name="Ferrer M."/>
            <person name="Ruiz A."/>
            <person name="Lanza F."/>
            <person name="Haange S.B."/>
            <person name="Oberbach A."/>
            <person name="Till H."/>
            <person name="Bargiela R."/>
            <person name="Campoy C."/>
            <person name="Segura M.T."/>
            <person name="Richter M."/>
            <person name="von Bergen M."/>
            <person name="Seifert J."/>
            <person name="Suarez A."/>
        </authorList>
    </citation>
    <scope>NUCLEOTIDE SEQUENCE</scope>
</reference>
<dbReference type="Gene3D" id="3.40.190.10">
    <property type="entry name" value="Periplasmic binding protein-like II"/>
    <property type="match status" value="1"/>
</dbReference>
<dbReference type="InterPro" id="IPR001638">
    <property type="entry name" value="Solute-binding_3/MltF_N"/>
</dbReference>
<dbReference type="EMBL" id="AJWY01014445">
    <property type="protein sequence ID" value="EKC43726.1"/>
    <property type="molecule type" value="Genomic_DNA"/>
</dbReference>
<dbReference type="PROSITE" id="PS51257">
    <property type="entry name" value="PROKAR_LIPOPROTEIN"/>
    <property type="match status" value="1"/>
</dbReference>
<evidence type="ECO:0000259" key="2">
    <source>
        <dbReference type="Pfam" id="PF00497"/>
    </source>
</evidence>
<proteinExistence type="predicted"/>
<dbReference type="Pfam" id="PF00497">
    <property type="entry name" value="SBP_bac_3"/>
    <property type="match status" value="1"/>
</dbReference>
<feature type="non-terminal residue" evidence="3">
    <location>
        <position position="86"/>
    </location>
</feature>
<organism evidence="3">
    <name type="scientific">human gut metagenome</name>
    <dbReference type="NCBI Taxonomy" id="408170"/>
    <lineage>
        <taxon>unclassified sequences</taxon>
        <taxon>metagenomes</taxon>
        <taxon>organismal metagenomes</taxon>
    </lineage>
</organism>
<evidence type="ECO:0000313" key="3">
    <source>
        <dbReference type="EMBL" id="EKC43726.1"/>
    </source>
</evidence>
<evidence type="ECO:0000256" key="1">
    <source>
        <dbReference type="ARBA" id="ARBA00022729"/>
    </source>
</evidence>
<name>K1S8A7_9ZZZZ</name>
<gene>
    <name evidence="3" type="ORF">LEA_20996</name>
</gene>
<protein>
    <submittedName>
        <fullName evidence="3">Extracellular solute-binding protein, family 3</fullName>
    </submittedName>
</protein>
<feature type="domain" description="Solute-binding protein family 3/N-terminal" evidence="2">
    <location>
        <begin position="40"/>
        <end position="86"/>
    </location>
</feature>
<dbReference type="PANTHER" id="PTHR35936:SF19">
    <property type="entry name" value="AMINO-ACID-BINDING PROTEIN YXEM-RELATED"/>
    <property type="match status" value="1"/>
</dbReference>